<dbReference type="Proteomes" id="UP000034034">
    <property type="component" value="Chromosome"/>
</dbReference>
<dbReference type="Gene3D" id="3.20.20.150">
    <property type="entry name" value="Divalent-metal-dependent TIM barrel enzymes"/>
    <property type="match status" value="1"/>
</dbReference>
<dbReference type="PANTHER" id="PTHR12110:SF47">
    <property type="match status" value="1"/>
</dbReference>
<name>A0A0F7FTP3_9ACTN</name>
<dbReference type="PANTHER" id="PTHR12110">
    <property type="entry name" value="HYDROXYPYRUVATE ISOMERASE"/>
    <property type="match status" value="1"/>
</dbReference>
<dbReference type="PATRIC" id="fig|408015.6.peg.2294"/>
<dbReference type="EMBL" id="CP009922">
    <property type="protein sequence ID" value="AKG43643.1"/>
    <property type="molecule type" value="Genomic_DNA"/>
</dbReference>
<evidence type="ECO:0000313" key="2">
    <source>
        <dbReference type="EMBL" id="AKG43643.1"/>
    </source>
</evidence>
<dbReference type="AlphaFoldDB" id="A0A0F7FTP3"/>
<keyword evidence="2" id="KW-0540">Nuclease</keyword>
<reference evidence="2" key="1">
    <citation type="submission" date="2019-08" db="EMBL/GenBank/DDBJ databases">
        <title>Complete genome sequence of a mangrove-derived Streptomyces xiamenensis.</title>
        <authorList>
            <person name="Xu J."/>
        </authorList>
    </citation>
    <scope>NUCLEOTIDE SEQUENCE</scope>
    <source>
        <strain evidence="2">318</strain>
    </source>
</reference>
<gene>
    <name evidence="2" type="ORF">SXIM_22590</name>
</gene>
<keyword evidence="3" id="KW-1185">Reference proteome</keyword>
<keyword evidence="2" id="KW-0255">Endonuclease</keyword>
<dbReference type="Pfam" id="PF01261">
    <property type="entry name" value="AP_endonuc_2"/>
    <property type="match status" value="1"/>
</dbReference>
<protein>
    <submittedName>
        <fullName evidence="2">AP endonuclease, family 2</fullName>
    </submittedName>
</protein>
<organism evidence="2 3">
    <name type="scientific">Streptomyces xiamenensis</name>
    <dbReference type="NCBI Taxonomy" id="408015"/>
    <lineage>
        <taxon>Bacteria</taxon>
        <taxon>Bacillati</taxon>
        <taxon>Actinomycetota</taxon>
        <taxon>Actinomycetes</taxon>
        <taxon>Kitasatosporales</taxon>
        <taxon>Streptomycetaceae</taxon>
        <taxon>Streptomyces</taxon>
    </lineage>
</organism>
<dbReference type="GO" id="GO:0004519">
    <property type="term" value="F:endonuclease activity"/>
    <property type="evidence" value="ECO:0007669"/>
    <property type="project" value="UniProtKB-KW"/>
</dbReference>
<dbReference type="InterPro" id="IPR050312">
    <property type="entry name" value="IolE/XylAMocC-like"/>
</dbReference>
<evidence type="ECO:0000313" key="3">
    <source>
        <dbReference type="Proteomes" id="UP000034034"/>
    </source>
</evidence>
<sequence>MAHQAKPGTKVALSTASVYPENTAAAFAIAARLGYDGVEIMVWTDPVSQDIEALRRLSDQYGVPVLAIHAPCLLVTQRVWSTDPWRKLLRARDAADRLGASTVVVHPPFRWQRGYARDFVAGVGRMAHETDVRFAVENMYPWRYRDREMLAYAPGWDPTEEDFRHFTLDLSHAATSRSDALAMATRMGDRLGHVHMGDGSGSGRDEHLVPGRGTQPCAELLHTLAAAGYDGHVVIEVNTRRAMSAAEREADLAEALAYTRMHLRAGAAAGGPDGER</sequence>
<feature type="domain" description="Xylose isomerase-like TIM barrel" evidence="1">
    <location>
        <begin position="27"/>
        <end position="260"/>
    </location>
</feature>
<dbReference type="HOGENOM" id="CLU_065571_0_0_11"/>
<keyword evidence="2" id="KW-0378">Hydrolase</keyword>
<evidence type="ECO:0000259" key="1">
    <source>
        <dbReference type="Pfam" id="PF01261"/>
    </source>
</evidence>
<dbReference type="InterPro" id="IPR036237">
    <property type="entry name" value="Xyl_isomerase-like_sf"/>
</dbReference>
<dbReference type="STRING" id="408015.SXIM_22590"/>
<dbReference type="SUPFAM" id="SSF51658">
    <property type="entry name" value="Xylose isomerase-like"/>
    <property type="match status" value="1"/>
</dbReference>
<dbReference type="InterPro" id="IPR013022">
    <property type="entry name" value="Xyl_isomerase-like_TIM-brl"/>
</dbReference>
<accession>A0A0F7FTP3</accession>
<proteinExistence type="predicted"/>
<dbReference type="KEGG" id="sxi:SXIM_22590"/>